<organism evidence="2">
    <name type="scientific">viral metagenome</name>
    <dbReference type="NCBI Taxonomy" id="1070528"/>
    <lineage>
        <taxon>unclassified sequences</taxon>
        <taxon>metagenomes</taxon>
        <taxon>organismal metagenomes</taxon>
    </lineage>
</organism>
<evidence type="ECO:0000313" key="2">
    <source>
        <dbReference type="EMBL" id="QJA87565.1"/>
    </source>
</evidence>
<dbReference type="InterPro" id="IPR058007">
    <property type="entry name" value="Gp5.9"/>
</dbReference>
<dbReference type="EMBL" id="MT142716">
    <property type="protein sequence ID" value="QJA87565.1"/>
    <property type="molecule type" value="Genomic_DNA"/>
</dbReference>
<sequence length="62" mass="7225">MEGQITISKKEFLRLKIVEEKFDRLELGGVDNWDWYGDSLNPAGQPSLDEFEEREKLRIAAL</sequence>
<proteinExistence type="predicted"/>
<dbReference type="EMBL" id="MT142184">
    <property type="protein sequence ID" value="QJA75762.1"/>
    <property type="molecule type" value="Genomic_DNA"/>
</dbReference>
<name>A0A6M3L2C4_9ZZZZ</name>
<gene>
    <name evidence="1" type="ORF">MM415A01711_0004</name>
    <name evidence="2" type="ORF">MM415B02958_0012</name>
</gene>
<evidence type="ECO:0000313" key="1">
    <source>
        <dbReference type="EMBL" id="QJA75762.1"/>
    </source>
</evidence>
<accession>A0A6M3L2C4</accession>
<protein>
    <submittedName>
        <fullName evidence="2">Uncharacterized protein</fullName>
    </submittedName>
</protein>
<reference evidence="2" key="1">
    <citation type="submission" date="2020-03" db="EMBL/GenBank/DDBJ databases">
        <title>The deep terrestrial virosphere.</title>
        <authorList>
            <person name="Holmfeldt K."/>
            <person name="Nilsson E."/>
            <person name="Simone D."/>
            <person name="Lopez-Fernandez M."/>
            <person name="Wu X."/>
            <person name="de Brujin I."/>
            <person name="Lundin D."/>
            <person name="Andersson A."/>
            <person name="Bertilsson S."/>
            <person name="Dopson M."/>
        </authorList>
    </citation>
    <scope>NUCLEOTIDE SEQUENCE</scope>
    <source>
        <strain evidence="1">MM415A01711</strain>
        <strain evidence="2">MM415B02958</strain>
    </source>
</reference>
<dbReference type="AlphaFoldDB" id="A0A6M3L2C4"/>
<dbReference type="Pfam" id="PF25708">
    <property type="entry name" value="Phage_T7_Gp5_9"/>
    <property type="match status" value="1"/>
</dbReference>